<organism evidence="2 4">
    <name type="scientific">Engystomops pustulosus</name>
    <name type="common">Tungara frog</name>
    <name type="synonym">Physalaemus pustulosus</name>
    <dbReference type="NCBI Taxonomy" id="76066"/>
    <lineage>
        <taxon>Eukaryota</taxon>
        <taxon>Metazoa</taxon>
        <taxon>Chordata</taxon>
        <taxon>Craniata</taxon>
        <taxon>Vertebrata</taxon>
        <taxon>Euteleostomi</taxon>
        <taxon>Amphibia</taxon>
        <taxon>Batrachia</taxon>
        <taxon>Anura</taxon>
        <taxon>Neobatrachia</taxon>
        <taxon>Hyloidea</taxon>
        <taxon>Leptodactylidae</taxon>
        <taxon>Leiuperinae</taxon>
        <taxon>Engystomops</taxon>
    </lineage>
</organism>
<evidence type="ECO:0000313" key="2">
    <source>
        <dbReference type="EMBL" id="KAG8538035.1"/>
    </source>
</evidence>
<dbReference type="EMBL" id="WNYA01024465">
    <property type="protein sequence ID" value="KAG8538036.1"/>
    <property type="molecule type" value="Genomic_DNA"/>
</dbReference>
<dbReference type="EMBL" id="WNYA01024468">
    <property type="protein sequence ID" value="KAG8538035.1"/>
    <property type="molecule type" value="Genomic_DNA"/>
</dbReference>
<dbReference type="AlphaFoldDB" id="A0AAV6YT01"/>
<evidence type="ECO:0000313" key="4">
    <source>
        <dbReference type="Proteomes" id="UP000824782"/>
    </source>
</evidence>
<reference evidence="2" key="1">
    <citation type="thesis" date="2020" institute="ProQuest LLC" country="789 East Eisenhower Parkway, Ann Arbor, MI, USA">
        <title>Comparative Genomics and Chromosome Evolution.</title>
        <authorList>
            <person name="Mudd A.B."/>
        </authorList>
    </citation>
    <scope>NUCLEOTIDE SEQUENCE</scope>
    <source>
        <strain evidence="2">237g6f4</strain>
        <tissue evidence="2">Blood</tissue>
    </source>
</reference>
<accession>A0AAV6YT01</accession>
<keyword evidence="4" id="KW-1185">Reference proteome</keyword>
<evidence type="ECO:0000256" key="1">
    <source>
        <dbReference type="SAM" id="MobiDB-lite"/>
    </source>
</evidence>
<comment type="caution">
    <text evidence="2">The sequence shown here is derived from an EMBL/GenBank/DDBJ whole genome shotgun (WGS) entry which is preliminary data.</text>
</comment>
<proteinExistence type="predicted"/>
<name>A0AAV6YT01_ENGPU</name>
<protein>
    <submittedName>
        <fullName evidence="2">Uncharacterized protein</fullName>
    </submittedName>
</protein>
<gene>
    <name evidence="3" type="ORF">GDO81_023395</name>
    <name evidence="2" type="ORF">GDO81_023396</name>
</gene>
<evidence type="ECO:0000313" key="3">
    <source>
        <dbReference type="EMBL" id="KAG8538036.1"/>
    </source>
</evidence>
<dbReference type="Proteomes" id="UP000824782">
    <property type="component" value="Unassembled WGS sequence"/>
</dbReference>
<feature type="region of interest" description="Disordered" evidence="1">
    <location>
        <begin position="1"/>
        <end position="23"/>
    </location>
</feature>
<sequence>MEAPGQVQNILEDNSGASGRSGSRTQIRLHLNTCVQKVVTHDLPVIRTKHVVLAPKCKLYHMGGRGDCKII</sequence>